<sequence length="71" mass="8057">MDAMPADVAEASGNPALVDNSGTIWVERDNRWAYITGGGLTMWDARDRLPPQYEPYQALDREAYEFINRHA</sequence>
<evidence type="ECO:0000313" key="1">
    <source>
        <dbReference type="EMBL" id="MEB3022910.1"/>
    </source>
</evidence>
<comment type="caution">
    <text evidence="1">The sequence shown here is derived from an EMBL/GenBank/DDBJ whole genome shotgun (WGS) entry which is preliminary data.</text>
</comment>
<dbReference type="Proteomes" id="UP001299596">
    <property type="component" value="Unassembled WGS sequence"/>
</dbReference>
<name>A0ABU5XKU6_9MYCO</name>
<reference evidence="1 2" key="1">
    <citation type="submission" date="2023-12" db="EMBL/GenBank/DDBJ databases">
        <title>Description of new species of Mycobacterium terrae complex isolated from sewage at the Sao Paulo Zoological Park Foundation in Brazil.</title>
        <authorList>
            <person name="Romagnoli C.L."/>
            <person name="Conceicao E.C."/>
            <person name="Machado E."/>
            <person name="Barreto L.B.P.F."/>
            <person name="Sharma A."/>
            <person name="Silva N.M."/>
            <person name="Marques L.E."/>
            <person name="Juliana M.A."/>
            <person name="Lourenco M.C.S."/>
            <person name="Digiampietri L.A."/>
            <person name="Suffys P.N."/>
            <person name="Viana-Niero C."/>
        </authorList>
    </citation>
    <scope>NUCLEOTIDE SEQUENCE [LARGE SCALE GENOMIC DNA]</scope>
    <source>
        <strain evidence="1 2">MYC098</strain>
    </source>
</reference>
<dbReference type="EMBL" id="JAYJJR010000013">
    <property type="protein sequence ID" value="MEB3022910.1"/>
    <property type="molecule type" value="Genomic_DNA"/>
</dbReference>
<gene>
    <name evidence="1" type="ORF">K6T79_17865</name>
</gene>
<organism evidence="1 2">
    <name type="scientific">[Mycobacterium] crassicus</name>
    <dbReference type="NCBI Taxonomy" id="2872309"/>
    <lineage>
        <taxon>Bacteria</taxon>
        <taxon>Bacillati</taxon>
        <taxon>Actinomycetota</taxon>
        <taxon>Actinomycetes</taxon>
        <taxon>Mycobacteriales</taxon>
        <taxon>Mycobacteriaceae</taxon>
        <taxon>Mycolicibacter</taxon>
    </lineage>
</organism>
<keyword evidence="2" id="KW-1185">Reference proteome</keyword>
<proteinExistence type="predicted"/>
<protein>
    <submittedName>
        <fullName evidence="1">Uncharacterized protein</fullName>
    </submittedName>
</protein>
<accession>A0ABU5XKU6</accession>
<evidence type="ECO:0000313" key="2">
    <source>
        <dbReference type="Proteomes" id="UP001299596"/>
    </source>
</evidence>
<dbReference type="RefSeq" id="WP_329780542.1">
    <property type="nucleotide sequence ID" value="NZ_JAYJJR010000013.1"/>
</dbReference>